<protein>
    <submittedName>
        <fullName evidence="4">Uncharacterized protein</fullName>
    </submittedName>
</protein>
<keyword evidence="3" id="KW-0732">Signal</keyword>
<evidence type="ECO:0000256" key="3">
    <source>
        <dbReference type="SAM" id="SignalP"/>
    </source>
</evidence>
<feature type="transmembrane region" description="Helical" evidence="2">
    <location>
        <begin position="240"/>
        <end position="260"/>
    </location>
</feature>
<dbReference type="OrthoDB" id="4499262at2759"/>
<evidence type="ECO:0000256" key="2">
    <source>
        <dbReference type="SAM" id="Phobius"/>
    </source>
</evidence>
<dbReference type="EMBL" id="JAGPXD010000001">
    <property type="protein sequence ID" value="KAH7376110.1"/>
    <property type="molecule type" value="Genomic_DNA"/>
</dbReference>
<reference evidence="4" key="1">
    <citation type="journal article" date="2021" name="Nat. Commun.">
        <title>Genetic determinants of endophytism in the Arabidopsis root mycobiome.</title>
        <authorList>
            <person name="Mesny F."/>
            <person name="Miyauchi S."/>
            <person name="Thiergart T."/>
            <person name="Pickel B."/>
            <person name="Atanasova L."/>
            <person name="Karlsson M."/>
            <person name="Huettel B."/>
            <person name="Barry K.W."/>
            <person name="Haridas S."/>
            <person name="Chen C."/>
            <person name="Bauer D."/>
            <person name="Andreopoulos W."/>
            <person name="Pangilinan J."/>
            <person name="LaButti K."/>
            <person name="Riley R."/>
            <person name="Lipzen A."/>
            <person name="Clum A."/>
            <person name="Drula E."/>
            <person name="Henrissat B."/>
            <person name="Kohler A."/>
            <person name="Grigoriev I.V."/>
            <person name="Martin F.M."/>
            <person name="Hacquard S."/>
        </authorList>
    </citation>
    <scope>NUCLEOTIDE SEQUENCE</scope>
    <source>
        <strain evidence="4">MPI-CAGE-AT-0016</strain>
    </source>
</reference>
<gene>
    <name evidence="4" type="ORF">B0T11DRAFT_16907</name>
</gene>
<name>A0A8K0TSR8_9PEZI</name>
<accession>A0A8K0TSR8</accession>
<keyword evidence="2" id="KW-0472">Membrane</keyword>
<feature type="compositionally biased region" description="Polar residues" evidence="1">
    <location>
        <begin position="321"/>
        <end position="333"/>
    </location>
</feature>
<sequence length="424" mass="43464">MVAAALRLLVALAAFCSLASAQGGLFGAMEMPHDGISPRLYNNVPQLAKRDGAPCNAGSHRCIDIGADGQCCKNNQYCYINRQGEPRCCAVGSNCDSQCDATAYQCVVTATVSGTPSPSTACCGRACKSTSMFRCEEEFGGACCGYGSTCASGGLCRSTQSSVTPVVTAQDARCSSTDEYPCPDSDGCCLSWMHCTTATGQNVCVPGNSANGYSFGPDATAGSSSGGGGGGLSTGAKAGIGAGVALGAVGVLGGVLWMCFARRRRQRQQPSHQQQAHPQGHAAGSPRAMSEVTSDVTRGSRLRGLAQDYFGPRAVPGPYTDTETALSPATSPGLSGRGVPVQAHSPNDITAPVEIDSRVSQGLGKDEVVVTSRPIPSPVREETHGRFELDGGGVVAQLDSVPSPAADSPTYQEPGQGGAPYRRF</sequence>
<feature type="signal peptide" evidence="3">
    <location>
        <begin position="1"/>
        <end position="21"/>
    </location>
</feature>
<dbReference type="Proteomes" id="UP000813385">
    <property type="component" value="Unassembled WGS sequence"/>
</dbReference>
<dbReference type="AlphaFoldDB" id="A0A8K0TSR8"/>
<feature type="compositionally biased region" description="Low complexity" evidence="1">
    <location>
        <begin position="268"/>
        <end position="285"/>
    </location>
</feature>
<evidence type="ECO:0000313" key="5">
    <source>
        <dbReference type="Proteomes" id="UP000813385"/>
    </source>
</evidence>
<keyword evidence="2" id="KW-1133">Transmembrane helix</keyword>
<organism evidence="4 5">
    <name type="scientific">Plectosphaerella cucumerina</name>
    <dbReference type="NCBI Taxonomy" id="40658"/>
    <lineage>
        <taxon>Eukaryota</taxon>
        <taxon>Fungi</taxon>
        <taxon>Dikarya</taxon>
        <taxon>Ascomycota</taxon>
        <taxon>Pezizomycotina</taxon>
        <taxon>Sordariomycetes</taxon>
        <taxon>Hypocreomycetidae</taxon>
        <taxon>Glomerellales</taxon>
        <taxon>Plectosphaerellaceae</taxon>
        <taxon>Plectosphaerella</taxon>
    </lineage>
</organism>
<feature type="region of interest" description="Disordered" evidence="1">
    <location>
        <begin position="398"/>
        <end position="424"/>
    </location>
</feature>
<proteinExistence type="predicted"/>
<feature type="chain" id="PRO_5035437958" evidence="3">
    <location>
        <begin position="22"/>
        <end position="424"/>
    </location>
</feature>
<evidence type="ECO:0000256" key="1">
    <source>
        <dbReference type="SAM" id="MobiDB-lite"/>
    </source>
</evidence>
<keyword evidence="5" id="KW-1185">Reference proteome</keyword>
<feature type="region of interest" description="Disordered" evidence="1">
    <location>
        <begin position="266"/>
        <end position="338"/>
    </location>
</feature>
<keyword evidence="2" id="KW-0812">Transmembrane</keyword>
<comment type="caution">
    <text evidence="4">The sequence shown here is derived from an EMBL/GenBank/DDBJ whole genome shotgun (WGS) entry which is preliminary data.</text>
</comment>
<evidence type="ECO:0000313" key="4">
    <source>
        <dbReference type="EMBL" id="KAH7376110.1"/>
    </source>
</evidence>